<dbReference type="PANTHER" id="PTHR46589:SF1">
    <property type="entry name" value="APOPTOTIC CHROMATIN CONDENSATION INDUCER IN THE NUCLEUS"/>
    <property type="match status" value="1"/>
</dbReference>
<feature type="compositionally biased region" description="Basic and acidic residues" evidence="3">
    <location>
        <begin position="53"/>
        <end position="63"/>
    </location>
</feature>
<sequence length="667" mass="77270">MRRRSERKKSTDVASPAPVTATPSRRTSRRSRQTSETASEKTAQPELSPQGDVAEKCIPKTDCPEENTSEEPAVETVKSRSRNRTPVKDRSSPAKRKAQNITIDTKIDVIPEENISIVEDCPVENKPEKEDIQNVEEVSKTDTVLTEESVSSSPKTNVVMMKPLDVLEIQAEDNDEEKLQTQDLLNKKENVVEVLVESEKKDDEKTINEEINKGVEEEVKDSNNTYENEKAVASPSTDEITVAEEKTDSNANKRKWITKRTVQNRSPLLVITTETSIPEDAHSAPKQKIRSSPEVQEIISEREEGEETPSPEREVHRTSTQNSTEKPVRNQIEISSAPRTVNKVNIKVEHRSPSPRNKKTSNVLFITNLVRPFTVLQLKGLLARTGKLVEDGFWIDRIKSKCYVQYETEDEAIETRHALHGVRWPVSNPKCLIVDFAKRADMDRAIQSTKEEQTSFGQENHRDNVLIGMGWNRDRNGVDEKRTKKNFGLLAACNIFQTLRPVREWDVGKKESLDREKSRDVLKRRSREREITFGNREPDRNGKERRPRSKGRAEARSSSRSPARKVKKKENDPPLRLLDDLFRKTKSTPCIYWLPLTPEQIAEKEAFRQKRLEEHKQRIKQRELEKGKEREKERNRINERRDREKERDQRRNRSSDRRSRSRDRRRY</sequence>
<dbReference type="GeneID" id="105217420"/>
<dbReference type="EMBL" id="GBXI01016646">
    <property type="protein sequence ID" value="JAC97645.1"/>
    <property type="molecule type" value="Transcribed_RNA"/>
</dbReference>
<dbReference type="CDD" id="cd12432">
    <property type="entry name" value="RRM_ACINU"/>
    <property type="match status" value="1"/>
</dbReference>
<dbReference type="InterPro" id="IPR000504">
    <property type="entry name" value="RRM_dom"/>
</dbReference>
<reference evidence="5" key="1">
    <citation type="submission" date="2014-11" db="EMBL/GenBank/DDBJ databases">
        <authorList>
            <person name="Geib S."/>
        </authorList>
    </citation>
    <scope>NUCLEOTIDE SEQUENCE</scope>
</reference>
<feature type="region of interest" description="Disordered" evidence="3">
    <location>
        <begin position="526"/>
        <end position="572"/>
    </location>
</feature>
<dbReference type="GO" id="GO:0061574">
    <property type="term" value="C:ASAP complex"/>
    <property type="evidence" value="ECO:0007669"/>
    <property type="project" value="TreeGrafter"/>
</dbReference>
<dbReference type="AlphaFoldDB" id="A0A0A1WG15"/>
<evidence type="ECO:0000256" key="3">
    <source>
        <dbReference type="SAM" id="MobiDB-lite"/>
    </source>
</evidence>
<feature type="compositionally biased region" description="Acidic residues" evidence="3">
    <location>
        <begin position="64"/>
        <end position="73"/>
    </location>
</feature>
<feature type="region of interest" description="Disordered" evidence="3">
    <location>
        <begin position="221"/>
        <end position="248"/>
    </location>
</feature>
<feature type="compositionally biased region" description="Basic and acidic residues" evidence="3">
    <location>
        <begin position="123"/>
        <end position="140"/>
    </location>
</feature>
<protein>
    <submittedName>
        <fullName evidence="5">Apoptotic chromatin condensation inducer in the nucleus</fullName>
    </submittedName>
</protein>
<evidence type="ECO:0000256" key="2">
    <source>
        <dbReference type="PROSITE-ProRule" id="PRU00176"/>
    </source>
</evidence>
<feature type="domain" description="RRM" evidence="4">
    <location>
        <begin position="362"/>
        <end position="439"/>
    </location>
</feature>
<dbReference type="Gene3D" id="3.30.70.330">
    <property type="match status" value="1"/>
</dbReference>
<dbReference type="OrthoDB" id="5348404at2759"/>
<dbReference type="CTD" id="35173"/>
<keyword evidence="1 2" id="KW-0694">RNA-binding</keyword>
<dbReference type="GO" id="GO:0003723">
    <property type="term" value="F:RNA binding"/>
    <property type="evidence" value="ECO:0007669"/>
    <property type="project" value="UniProtKB-UniRule"/>
</dbReference>
<evidence type="ECO:0000256" key="1">
    <source>
        <dbReference type="ARBA" id="ARBA00022884"/>
    </source>
</evidence>
<feature type="region of interest" description="Disordered" evidence="3">
    <location>
        <begin position="1"/>
        <end position="100"/>
    </location>
</feature>
<dbReference type="InterPro" id="IPR035979">
    <property type="entry name" value="RBD_domain_sf"/>
</dbReference>
<dbReference type="Pfam" id="PF16294">
    <property type="entry name" value="RSB_motif"/>
    <property type="match status" value="1"/>
</dbReference>
<feature type="region of interest" description="Disordered" evidence="3">
    <location>
        <begin position="122"/>
        <end position="157"/>
    </location>
</feature>
<dbReference type="GO" id="GO:0071011">
    <property type="term" value="C:precatalytic spliceosome"/>
    <property type="evidence" value="ECO:0007669"/>
    <property type="project" value="TreeGrafter"/>
</dbReference>
<dbReference type="PROSITE" id="PS50102">
    <property type="entry name" value="RRM"/>
    <property type="match status" value="1"/>
</dbReference>
<dbReference type="InterPro" id="IPR012677">
    <property type="entry name" value="Nucleotide-bd_a/b_plait_sf"/>
</dbReference>
<feature type="compositionally biased region" description="Basic and acidic residues" evidence="3">
    <location>
        <begin position="612"/>
        <end position="658"/>
    </location>
</feature>
<dbReference type="PANTHER" id="PTHR46589">
    <property type="entry name" value="APOPTOTIC CHROMATIN CONDENSATION INDUCER IN THE NUCLEUS"/>
    <property type="match status" value="1"/>
</dbReference>
<dbReference type="InterPro" id="IPR034257">
    <property type="entry name" value="Acinus_RRM"/>
</dbReference>
<dbReference type="GO" id="GO:0008380">
    <property type="term" value="P:RNA splicing"/>
    <property type="evidence" value="ECO:0007669"/>
    <property type="project" value="TreeGrafter"/>
</dbReference>
<proteinExistence type="predicted"/>
<gene>
    <name evidence="5" type="primary">Acin1</name>
    <name evidence="5" type="ORF">g.4380</name>
</gene>
<dbReference type="InterPro" id="IPR032552">
    <property type="entry name" value="RSB_motif"/>
</dbReference>
<feature type="compositionally biased region" description="Basic and acidic residues" evidence="3">
    <location>
        <begin position="526"/>
        <end position="544"/>
    </location>
</feature>
<name>A0A0A1WG15_ZEUCU</name>
<feature type="region of interest" description="Disordered" evidence="3">
    <location>
        <begin position="612"/>
        <end position="667"/>
    </location>
</feature>
<feature type="compositionally biased region" description="Polar residues" evidence="3">
    <location>
        <begin position="141"/>
        <end position="156"/>
    </location>
</feature>
<accession>A0A0A1WG15</accession>
<evidence type="ECO:0000259" key="4">
    <source>
        <dbReference type="PROSITE" id="PS50102"/>
    </source>
</evidence>
<organism evidence="5">
    <name type="scientific">Zeugodacus cucurbitae</name>
    <name type="common">Melon fruit fly</name>
    <name type="synonym">Bactrocera cucurbitae</name>
    <dbReference type="NCBI Taxonomy" id="28588"/>
    <lineage>
        <taxon>Eukaryota</taxon>
        <taxon>Metazoa</taxon>
        <taxon>Ecdysozoa</taxon>
        <taxon>Arthropoda</taxon>
        <taxon>Hexapoda</taxon>
        <taxon>Insecta</taxon>
        <taxon>Pterygota</taxon>
        <taxon>Neoptera</taxon>
        <taxon>Endopterygota</taxon>
        <taxon>Diptera</taxon>
        <taxon>Brachycera</taxon>
        <taxon>Muscomorpha</taxon>
        <taxon>Tephritoidea</taxon>
        <taxon>Tephritidae</taxon>
        <taxon>Zeugodacus</taxon>
        <taxon>Zeugodacus</taxon>
    </lineage>
</organism>
<reference evidence="5" key="2">
    <citation type="journal article" date="2015" name="Gigascience">
        <title>Reconstructing a comprehensive transcriptome assembly of a white-pupal translocated strain of the pest fruit fly Bactrocera cucurbitae.</title>
        <authorList>
            <person name="Sim S.B."/>
            <person name="Calla B."/>
            <person name="Hall B."/>
            <person name="DeRego T."/>
            <person name="Geib S.M."/>
        </authorList>
    </citation>
    <scope>NUCLEOTIDE SEQUENCE</scope>
</reference>
<evidence type="ECO:0000313" key="5">
    <source>
        <dbReference type="EMBL" id="JAC97645.1"/>
    </source>
</evidence>
<feature type="region of interest" description="Disordered" evidence="3">
    <location>
        <begin position="300"/>
        <end position="336"/>
    </location>
</feature>
<dbReference type="SUPFAM" id="SSF54928">
    <property type="entry name" value="RNA-binding domain, RBD"/>
    <property type="match status" value="1"/>
</dbReference>
<feature type="region of interest" description="Disordered" evidence="3">
    <location>
        <begin position="275"/>
        <end position="294"/>
    </location>
</feature>
<dbReference type="InterPro" id="IPR052793">
    <property type="entry name" value="EJC-associated_protein"/>
</dbReference>